<evidence type="ECO:0000313" key="1">
    <source>
        <dbReference type="EMBL" id="MBD1430588.1"/>
    </source>
</evidence>
<dbReference type="Proteomes" id="UP000651271">
    <property type="component" value="Unassembled WGS sequence"/>
</dbReference>
<reference evidence="1 2" key="1">
    <citation type="submission" date="2020-08" db="EMBL/GenBank/DDBJ databases">
        <title>Sphingobacterium sp. DN04309 isolated from aquaculture water.</title>
        <authorList>
            <person name="Zhang M."/>
        </authorList>
    </citation>
    <scope>NUCLEOTIDE SEQUENCE [LARGE SCALE GENOMIC DNA]</scope>
    <source>
        <strain evidence="1 2">DN04309</strain>
    </source>
</reference>
<accession>A0ABR7YHA0</accession>
<dbReference type="PROSITE" id="PS51257">
    <property type="entry name" value="PROKAR_LIPOPROTEIN"/>
    <property type="match status" value="1"/>
</dbReference>
<comment type="caution">
    <text evidence="1">The sequence shown here is derived from an EMBL/GenBank/DDBJ whole genome shotgun (WGS) entry which is preliminary data.</text>
</comment>
<evidence type="ECO:0008006" key="3">
    <source>
        <dbReference type="Google" id="ProtNLM"/>
    </source>
</evidence>
<evidence type="ECO:0000313" key="2">
    <source>
        <dbReference type="Proteomes" id="UP000651271"/>
    </source>
</evidence>
<gene>
    <name evidence="1" type="ORF">H8B04_13645</name>
</gene>
<organism evidence="1 2">
    <name type="scientific">Sphingobacterium litopenaei</name>
    <dbReference type="NCBI Taxonomy" id="2763500"/>
    <lineage>
        <taxon>Bacteria</taxon>
        <taxon>Pseudomonadati</taxon>
        <taxon>Bacteroidota</taxon>
        <taxon>Sphingobacteriia</taxon>
        <taxon>Sphingobacteriales</taxon>
        <taxon>Sphingobacteriaceae</taxon>
        <taxon>Sphingobacterium</taxon>
    </lineage>
</organism>
<dbReference type="EMBL" id="JACOIJ010000032">
    <property type="protein sequence ID" value="MBD1430588.1"/>
    <property type="molecule type" value="Genomic_DNA"/>
</dbReference>
<dbReference type="RefSeq" id="WP_190302699.1">
    <property type="nucleotide sequence ID" value="NZ_JACOIJ010000032.1"/>
</dbReference>
<sequence length="82" mass="9673">MKKLKIFISFIFSVAVVTSCNFFNSKDDYQSLVKKIEINPEYEMQPPIAKNIFIQKLEKPDGNGNNFKFIAEFEKEKIKEKY</sequence>
<keyword evidence="2" id="KW-1185">Reference proteome</keyword>
<name>A0ABR7YHA0_9SPHI</name>
<proteinExistence type="predicted"/>
<protein>
    <recommendedName>
        <fullName evidence="3">Lipoprotein</fullName>
    </recommendedName>
</protein>